<dbReference type="RefSeq" id="WP_106357156.1">
    <property type="nucleotide sequence ID" value="NZ_PVTP01000005.1"/>
</dbReference>
<accession>A0A2T0VZ78</accession>
<evidence type="ECO:0000256" key="1">
    <source>
        <dbReference type="SAM" id="Phobius"/>
    </source>
</evidence>
<feature type="transmembrane region" description="Helical" evidence="1">
    <location>
        <begin position="6"/>
        <end position="24"/>
    </location>
</feature>
<comment type="caution">
    <text evidence="2">The sequence shown here is derived from an EMBL/GenBank/DDBJ whole genome shotgun (WGS) entry which is preliminary data.</text>
</comment>
<dbReference type="Proteomes" id="UP000238007">
    <property type="component" value="Unassembled WGS sequence"/>
</dbReference>
<proteinExistence type="predicted"/>
<gene>
    <name evidence="2" type="ORF">CLV80_10599</name>
</gene>
<evidence type="ECO:0000313" key="2">
    <source>
        <dbReference type="EMBL" id="PRY77616.1"/>
    </source>
</evidence>
<keyword evidence="1" id="KW-0472">Membrane</keyword>
<sequence>MTMIADIFMIAGSLAAGFYCFVLSRRLRRFTDLEKGVGGAVAALSLRVDDLTKTLTRAQTTAKSSVETLDSVSTRAEAAGQKLELLVASLHDLPEPEPEVTRENSSALFVRRSQSLGMN</sequence>
<dbReference type="AlphaFoldDB" id="A0A2T0VZ78"/>
<organism evidence="2 3">
    <name type="scientific">Yoonia maritima</name>
    <dbReference type="NCBI Taxonomy" id="1435347"/>
    <lineage>
        <taxon>Bacteria</taxon>
        <taxon>Pseudomonadati</taxon>
        <taxon>Pseudomonadota</taxon>
        <taxon>Alphaproteobacteria</taxon>
        <taxon>Rhodobacterales</taxon>
        <taxon>Paracoccaceae</taxon>
        <taxon>Yoonia</taxon>
    </lineage>
</organism>
<reference evidence="2 3" key="1">
    <citation type="submission" date="2018-03" db="EMBL/GenBank/DDBJ databases">
        <title>Genomic Encyclopedia of Archaeal and Bacterial Type Strains, Phase II (KMG-II): from individual species to whole genera.</title>
        <authorList>
            <person name="Goeker M."/>
        </authorList>
    </citation>
    <scope>NUCLEOTIDE SEQUENCE [LARGE SCALE GENOMIC DNA]</scope>
    <source>
        <strain evidence="2 3">DSM 101533</strain>
    </source>
</reference>
<name>A0A2T0VZ78_9RHOB</name>
<keyword evidence="1" id="KW-0812">Transmembrane</keyword>
<dbReference type="OrthoDB" id="7630018at2"/>
<evidence type="ECO:0000313" key="3">
    <source>
        <dbReference type="Proteomes" id="UP000238007"/>
    </source>
</evidence>
<dbReference type="EMBL" id="PVTP01000005">
    <property type="protein sequence ID" value="PRY77616.1"/>
    <property type="molecule type" value="Genomic_DNA"/>
</dbReference>
<keyword evidence="3" id="KW-1185">Reference proteome</keyword>
<keyword evidence="1" id="KW-1133">Transmembrane helix</keyword>
<protein>
    <submittedName>
        <fullName evidence="2">Uncharacterized protein</fullName>
    </submittedName>
</protein>